<dbReference type="Proteomes" id="UP000191901">
    <property type="component" value="Chromosome"/>
</dbReference>
<evidence type="ECO:0000259" key="5">
    <source>
        <dbReference type="Pfam" id="PF04542"/>
    </source>
</evidence>
<dbReference type="AlphaFoldDB" id="A0A1Z3HQ15"/>
<name>A0A1Z3HQ15_9CYAN</name>
<dbReference type="InterPro" id="IPR013325">
    <property type="entry name" value="RNA_pol_sigma_r2"/>
</dbReference>
<evidence type="ECO:0000256" key="4">
    <source>
        <dbReference type="ARBA" id="ARBA00023163"/>
    </source>
</evidence>
<organism evidence="7 8">
    <name type="scientific">Halomicronema hongdechloris C2206</name>
    <dbReference type="NCBI Taxonomy" id="1641165"/>
    <lineage>
        <taxon>Bacteria</taxon>
        <taxon>Bacillati</taxon>
        <taxon>Cyanobacteriota</taxon>
        <taxon>Cyanophyceae</taxon>
        <taxon>Nodosilineales</taxon>
        <taxon>Nodosilineaceae</taxon>
        <taxon>Halomicronema</taxon>
    </lineage>
</organism>
<keyword evidence="8" id="KW-1185">Reference proteome</keyword>
<proteinExistence type="inferred from homology"/>
<keyword evidence="3" id="KW-0731">Sigma factor</keyword>
<dbReference type="KEGG" id="hhg:XM38_033450"/>
<accession>A0A1Z3HQ15</accession>
<dbReference type="GO" id="GO:0006352">
    <property type="term" value="P:DNA-templated transcription initiation"/>
    <property type="evidence" value="ECO:0007669"/>
    <property type="project" value="InterPro"/>
</dbReference>
<dbReference type="GO" id="GO:0016987">
    <property type="term" value="F:sigma factor activity"/>
    <property type="evidence" value="ECO:0007669"/>
    <property type="project" value="UniProtKB-KW"/>
</dbReference>
<comment type="similarity">
    <text evidence="1">Belongs to the sigma-70 factor family. ECF subfamily.</text>
</comment>
<keyword evidence="4" id="KW-0804">Transcription</keyword>
<evidence type="ECO:0000259" key="6">
    <source>
        <dbReference type="Pfam" id="PF08281"/>
    </source>
</evidence>
<dbReference type="Pfam" id="PF04542">
    <property type="entry name" value="Sigma70_r2"/>
    <property type="match status" value="1"/>
</dbReference>
<evidence type="ECO:0000313" key="7">
    <source>
        <dbReference type="EMBL" id="ASC72388.1"/>
    </source>
</evidence>
<dbReference type="NCBIfam" id="NF009171">
    <property type="entry name" value="PRK12518.1"/>
    <property type="match status" value="1"/>
</dbReference>
<evidence type="ECO:0000256" key="2">
    <source>
        <dbReference type="ARBA" id="ARBA00023015"/>
    </source>
</evidence>
<feature type="domain" description="RNA polymerase sigma-70 region 2" evidence="5">
    <location>
        <begin position="46"/>
        <end position="112"/>
    </location>
</feature>
<dbReference type="InterPro" id="IPR013324">
    <property type="entry name" value="RNA_pol_sigma_r3/r4-like"/>
</dbReference>
<feature type="domain" description="RNA polymerase sigma factor 70 region 4 type 2" evidence="6">
    <location>
        <begin position="141"/>
        <end position="192"/>
    </location>
</feature>
<dbReference type="PANTHER" id="PTHR43133:SF51">
    <property type="entry name" value="RNA POLYMERASE SIGMA FACTOR"/>
    <property type="match status" value="1"/>
</dbReference>
<dbReference type="PANTHER" id="PTHR43133">
    <property type="entry name" value="RNA POLYMERASE ECF-TYPE SIGMA FACTO"/>
    <property type="match status" value="1"/>
</dbReference>
<dbReference type="SUPFAM" id="SSF88659">
    <property type="entry name" value="Sigma3 and sigma4 domains of RNA polymerase sigma factors"/>
    <property type="match status" value="1"/>
</dbReference>
<evidence type="ECO:0000313" key="8">
    <source>
        <dbReference type="Proteomes" id="UP000191901"/>
    </source>
</evidence>
<dbReference type="InterPro" id="IPR014284">
    <property type="entry name" value="RNA_pol_sigma-70_dom"/>
</dbReference>
<dbReference type="Gene3D" id="1.10.10.10">
    <property type="entry name" value="Winged helix-like DNA-binding domain superfamily/Winged helix DNA-binding domain"/>
    <property type="match status" value="1"/>
</dbReference>
<dbReference type="InterPro" id="IPR007627">
    <property type="entry name" value="RNA_pol_sigma70_r2"/>
</dbReference>
<dbReference type="NCBIfam" id="TIGR02937">
    <property type="entry name" value="sigma70-ECF"/>
    <property type="match status" value="1"/>
</dbReference>
<dbReference type="CDD" id="cd06171">
    <property type="entry name" value="Sigma70_r4"/>
    <property type="match status" value="1"/>
</dbReference>
<dbReference type="InterPro" id="IPR036388">
    <property type="entry name" value="WH-like_DNA-bd_sf"/>
</dbReference>
<keyword evidence="2" id="KW-0805">Transcription regulation</keyword>
<reference evidence="7 8" key="1">
    <citation type="journal article" date="2016" name="Biochim. Biophys. Acta">
        <title>Characterization of red-shifted phycobilisomes isolated from the chlorophyll f-containing cyanobacterium Halomicronema hongdechloris.</title>
        <authorList>
            <person name="Li Y."/>
            <person name="Lin Y."/>
            <person name="Garvey C.J."/>
            <person name="Birch D."/>
            <person name="Corkery R.W."/>
            <person name="Loughlin P.C."/>
            <person name="Scheer H."/>
            <person name="Willows R.D."/>
            <person name="Chen M."/>
        </authorList>
    </citation>
    <scope>NUCLEOTIDE SEQUENCE [LARGE SCALE GENOMIC DNA]</scope>
    <source>
        <strain evidence="7 8">C2206</strain>
    </source>
</reference>
<dbReference type="InterPro" id="IPR039425">
    <property type="entry name" value="RNA_pol_sigma-70-like"/>
</dbReference>
<dbReference type="STRING" id="1641165.XM38_26775"/>
<evidence type="ECO:0000256" key="1">
    <source>
        <dbReference type="ARBA" id="ARBA00010641"/>
    </source>
</evidence>
<dbReference type="EMBL" id="CP021983">
    <property type="protein sequence ID" value="ASC72388.1"/>
    <property type="molecule type" value="Genomic_DNA"/>
</dbReference>
<gene>
    <name evidence="7" type="primary">sigW</name>
    <name evidence="7" type="ORF">XM38_033450</name>
</gene>
<evidence type="ECO:0000256" key="3">
    <source>
        <dbReference type="ARBA" id="ARBA00023082"/>
    </source>
</evidence>
<dbReference type="Pfam" id="PF08281">
    <property type="entry name" value="Sigma70_r4_2"/>
    <property type="match status" value="1"/>
</dbReference>
<sequence>MYTLTDSFYVGSPTRINEMKPLTTMGSDDELIQACRAGDTEAFRWLYRRHQGRVRATLYQLCADAALDDLVQEVFLRAWKGLPRFRQSAQFSTWLYRIVWNVASDCRRQQARMRAQRQQLPQLVSTAHDPASLTHLHYQDLVQRGLQHLSPEHRDVLVLHDLEQLPQAQVAQILGIPVGTVKSRLHHGRAQLRQFLQREGISL</sequence>
<dbReference type="Gene3D" id="1.10.1740.10">
    <property type="match status" value="1"/>
</dbReference>
<dbReference type="GO" id="GO:0003677">
    <property type="term" value="F:DNA binding"/>
    <property type="evidence" value="ECO:0007669"/>
    <property type="project" value="InterPro"/>
</dbReference>
<dbReference type="InterPro" id="IPR013249">
    <property type="entry name" value="RNA_pol_sigma70_r4_t2"/>
</dbReference>
<protein>
    <submittedName>
        <fullName evidence="7">ECF RNA polymerase sigma factor SigW</fullName>
    </submittedName>
</protein>
<dbReference type="SUPFAM" id="SSF88946">
    <property type="entry name" value="Sigma2 domain of RNA polymerase sigma factors"/>
    <property type="match status" value="1"/>
</dbReference>